<comment type="caution">
    <text evidence="2">The sequence shown here is derived from an EMBL/GenBank/DDBJ whole genome shotgun (WGS) entry which is preliminary data.</text>
</comment>
<evidence type="ECO:0000256" key="1">
    <source>
        <dbReference type="SAM" id="SignalP"/>
    </source>
</evidence>
<dbReference type="EMBL" id="APPH01000004">
    <property type="protein sequence ID" value="ENV10856.1"/>
    <property type="molecule type" value="Genomic_DNA"/>
</dbReference>
<accession>N8WFV7</accession>
<reference evidence="2 3" key="1">
    <citation type="submission" date="2013-02" db="EMBL/GenBank/DDBJ databases">
        <title>The Genome Sequence of Acinetobacter sp. CIP 56.2.</title>
        <authorList>
            <consortium name="The Broad Institute Genome Sequencing Platform"/>
            <consortium name="The Broad Institute Genome Sequencing Center for Infectious Disease"/>
            <person name="Cerqueira G."/>
            <person name="Feldgarden M."/>
            <person name="Courvalin P."/>
            <person name="Perichon B."/>
            <person name="Grillot-Courvalin C."/>
            <person name="Clermont D."/>
            <person name="Rocha E."/>
            <person name="Yoon E.-J."/>
            <person name="Nemec A."/>
            <person name="Walker B."/>
            <person name="Young S.K."/>
            <person name="Zeng Q."/>
            <person name="Gargeya S."/>
            <person name="Fitzgerald M."/>
            <person name="Haas B."/>
            <person name="Abouelleil A."/>
            <person name="Alvarado L."/>
            <person name="Arachchi H.M."/>
            <person name="Berlin A.M."/>
            <person name="Chapman S.B."/>
            <person name="Dewar J."/>
            <person name="Goldberg J."/>
            <person name="Griggs A."/>
            <person name="Gujja S."/>
            <person name="Hansen M."/>
            <person name="Howarth C."/>
            <person name="Imamovic A."/>
            <person name="Larimer J."/>
            <person name="McCowan C."/>
            <person name="Murphy C."/>
            <person name="Neiman D."/>
            <person name="Pearson M."/>
            <person name="Priest M."/>
            <person name="Roberts A."/>
            <person name="Saif S."/>
            <person name="Shea T."/>
            <person name="Sisk P."/>
            <person name="Sykes S."/>
            <person name="Wortman J."/>
            <person name="Nusbaum C."/>
            <person name="Birren B."/>
        </authorList>
    </citation>
    <scope>NUCLEOTIDE SEQUENCE [LARGE SCALE GENOMIC DNA]</scope>
    <source>
        <strain evidence="2 3">CIP 56.2</strain>
    </source>
</reference>
<dbReference type="HOGENOM" id="CLU_3113511_0_0_6"/>
<dbReference type="AlphaFoldDB" id="N8WFV7"/>
<name>N8WFV7_9GAMM</name>
<feature type="signal peptide" evidence="1">
    <location>
        <begin position="1"/>
        <end position="22"/>
    </location>
</feature>
<evidence type="ECO:0000313" key="3">
    <source>
        <dbReference type="Proteomes" id="UP000013209"/>
    </source>
</evidence>
<feature type="chain" id="PRO_5004134831" evidence="1">
    <location>
        <begin position="23"/>
        <end position="50"/>
    </location>
</feature>
<dbReference type="Proteomes" id="UP000013209">
    <property type="component" value="Unassembled WGS sequence"/>
</dbReference>
<evidence type="ECO:0000313" key="2">
    <source>
        <dbReference type="EMBL" id="ENV10856.1"/>
    </source>
</evidence>
<organism evidence="2 3">
    <name type="scientific">Acinetobacter higginsii</name>
    <dbReference type="NCBI Taxonomy" id="70347"/>
    <lineage>
        <taxon>Bacteria</taxon>
        <taxon>Pseudomonadati</taxon>
        <taxon>Pseudomonadota</taxon>
        <taxon>Gammaproteobacteria</taxon>
        <taxon>Moraxellales</taxon>
        <taxon>Moraxellaceae</taxon>
        <taxon>Acinetobacter</taxon>
    </lineage>
</organism>
<gene>
    <name evidence="2" type="ORF">F966_00634</name>
</gene>
<proteinExistence type="predicted"/>
<dbReference type="STRING" id="1144672.F966_00634"/>
<sequence>MNNLKKCIFLPFIALCSFHTYAANSPLAQELKAQANVQNIIICLRMKFIT</sequence>
<protein>
    <submittedName>
        <fullName evidence="2">Uncharacterized protein</fullName>
    </submittedName>
</protein>
<keyword evidence="1" id="KW-0732">Signal</keyword>